<dbReference type="STRING" id="692418.SAMN04488029_1847"/>
<evidence type="ECO:0000313" key="7">
    <source>
        <dbReference type="Proteomes" id="UP000192472"/>
    </source>
</evidence>
<keyword evidence="4" id="KW-0812">Transmembrane</keyword>
<dbReference type="Pfam" id="PF00488">
    <property type="entry name" value="MutS_V"/>
    <property type="match status" value="1"/>
</dbReference>
<dbReference type="PANTHER" id="PTHR11361">
    <property type="entry name" value="DNA MISMATCH REPAIR PROTEIN MUTS FAMILY MEMBER"/>
    <property type="match status" value="1"/>
</dbReference>
<evidence type="ECO:0000256" key="4">
    <source>
        <dbReference type="SAM" id="Phobius"/>
    </source>
</evidence>
<feature type="transmembrane region" description="Helical" evidence="4">
    <location>
        <begin position="331"/>
        <end position="353"/>
    </location>
</feature>
<name>A0A1W2GBZ2_REIFA</name>
<feature type="transmembrane region" description="Helical" evidence="4">
    <location>
        <begin position="54"/>
        <end position="72"/>
    </location>
</feature>
<dbReference type="InterPro" id="IPR045076">
    <property type="entry name" value="MutS"/>
</dbReference>
<protein>
    <submittedName>
        <fullName evidence="6">MutS domain V</fullName>
    </submittedName>
</protein>
<gene>
    <name evidence="6" type="ORF">SAMN04488029_1847</name>
</gene>
<keyword evidence="2" id="KW-0067">ATP-binding</keyword>
<dbReference type="OrthoDB" id="9802448at2"/>
<evidence type="ECO:0000256" key="3">
    <source>
        <dbReference type="ARBA" id="ARBA00023125"/>
    </source>
</evidence>
<dbReference type="GO" id="GO:0140664">
    <property type="term" value="F:ATP-dependent DNA damage sensor activity"/>
    <property type="evidence" value="ECO:0007669"/>
    <property type="project" value="InterPro"/>
</dbReference>
<dbReference type="Proteomes" id="UP000192472">
    <property type="component" value="Unassembled WGS sequence"/>
</dbReference>
<dbReference type="GO" id="GO:0005829">
    <property type="term" value="C:cytosol"/>
    <property type="evidence" value="ECO:0007669"/>
    <property type="project" value="TreeGrafter"/>
</dbReference>
<evidence type="ECO:0000256" key="1">
    <source>
        <dbReference type="ARBA" id="ARBA00022741"/>
    </source>
</evidence>
<keyword evidence="4" id="KW-0472">Membrane</keyword>
<dbReference type="GO" id="GO:0030983">
    <property type="term" value="F:mismatched DNA binding"/>
    <property type="evidence" value="ECO:0007669"/>
    <property type="project" value="InterPro"/>
</dbReference>
<dbReference type="InterPro" id="IPR000432">
    <property type="entry name" value="DNA_mismatch_repair_MutS_C"/>
</dbReference>
<dbReference type="GO" id="GO:0006298">
    <property type="term" value="P:mismatch repair"/>
    <property type="evidence" value="ECO:0007669"/>
    <property type="project" value="InterPro"/>
</dbReference>
<keyword evidence="4" id="KW-1133">Transmembrane helix</keyword>
<reference evidence="6 7" key="1">
    <citation type="submission" date="2017-04" db="EMBL/GenBank/DDBJ databases">
        <authorList>
            <person name="Afonso C.L."/>
            <person name="Miller P.J."/>
            <person name="Scott M.A."/>
            <person name="Spackman E."/>
            <person name="Goraichik I."/>
            <person name="Dimitrov K.M."/>
            <person name="Suarez D.L."/>
            <person name="Swayne D.E."/>
        </authorList>
    </citation>
    <scope>NUCLEOTIDE SEQUENCE [LARGE SCALE GENOMIC DNA]</scope>
    <source>
        <strain evidence="6 7">DSM 26133</strain>
    </source>
</reference>
<dbReference type="SMART" id="SM00534">
    <property type="entry name" value="MUTSac"/>
    <property type="match status" value="1"/>
</dbReference>
<keyword evidence="7" id="KW-1185">Reference proteome</keyword>
<keyword evidence="3" id="KW-0238">DNA-binding</keyword>
<organism evidence="6 7">
    <name type="scientific">Reichenbachiella faecimaris</name>
    <dbReference type="NCBI Taxonomy" id="692418"/>
    <lineage>
        <taxon>Bacteria</taxon>
        <taxon>Pseudomonadati</taxon>
        <taxon>Bacteroidota</taxon>
        <taxon>Cytophagia</taxon>
        <taxon>Cytophagales</taxon>
        <taxon>Reichenbachiellaceae</taxon>
        <taxon>Reichenbachiella</taxon>
    </lineage>
</organism>
<feature type="transmembrane region" description="Helical" evidence="4">
    <location>
        <begin position="244"/>
        <end position="263"/>
    </location>
</feature>
<evidence type="ECO:0000256" key="2">
    <source>
        <dbReference type="ARBA" id="ARBA00022840"/>
    </source>
</evidence>
<evidence type="ECO:0000259" key="5">
    <source>
        <dbReference type="SMART" id="SM00534"/>
    </source>
</evidence>
<accession>A0A1W2GBZ2</accession>
<dbReference type="SUPFAM" id="SSF52540">
    <property type="entry name" value="P-loop containing nucleoside triphosphate hydrolases"/>
    <property type="match status" value="1"/>
</dbReference>
<feature type="transmembrane region" description="Helical" evidence="4">
    <location>
        <begin position="219"/>
        <end position="238"/>
    </location>
</feature>
<feature type="transmembrane region" description="Helical" evidence="4">
    <location>
        <begin position="29"/>
        <end position="48"/>
    </location>
</feature>
<feature type="domain" description="DNA mismatch repair proteins mutS family" evidence="5">
    <location>
        <begin position="425"/>
        <end position="598"/>
    </location>
</feature>
<sequence>MSQNMTNIYKTRLLDLQRKSQGLEQKANSLSWIRVLTFIVFIVGVIYFANVREVQNMLLCFVALVPIFGLIVRKHNKAKFSLAQHQHLITINENELKRVVGDFSGLDSGVEHLDAHHNYAPDLDLFGSNSLFQLLVRSRLSGTTAILKNWLLNKSSKTEIEERQSAIKELSQSVDWRQNLTAYGYHGDQQTQKYENVVVSLIHWLDKNLGSMDKPIWKILRFLMPILSGGIILGINAFDLPYQWIYLPIMINLALLSIIFRPLMEITKEFGNIADFLKGYENVIVKIEAQSFETPLLIRLHDQLKTSKSSASQAIRTLRRILMFLLNRSNFLYLPFNLLFLLDVNWLIMAIQWKKKNINKVQNWFDAVHQIDALNDLGSYAFSNPDFVFPTVSSNSHFLVTEAMTHPLIKPKQRISNNFELNEKGTLGLITGSNMSGKSTFLRTLGVNLVLAQMGAPVCAQKFEFSLVQIFTSMRTQDNLEENVSSFYAELQRLKNLLELLHSDESVFYMLDEILKGTNSEDRHKGALSLIDQLINQNCRGLVSTHDIQLSTLSNEQSNIQNMSFNSTIVNDEIIFDYKLSLTPCKSFNASKLMEKMGIIKK</sequence>
<dbReference type="Gene3D" id="3.40.50.300">
    <property type="entry name" value="P-loop containing nucleotide triphosphate hydrolases"/>
    <property type="match status" value="1"/>
</dbReference>
<dbReference type="PANTHER" id="PTHR11361:SF99">
    <property type="entry name" value="DNA MISMATCH REPAIR PROTEIN"/>
    <property type="match status" value="1"/>
</dbReference>
<dbReference type="GO" id="GO:0005524">
    <property type="term" value="F:ATP binding"/>
    <property type="evidence" value="ECO:0007669"/>
    <property type="project" value="UniProtKB-KW"/>
</dbReference>
<proteinExistence type="predicted"/>
<dbReference type="InterPro" id="IPR027417">
    <property type="entry name" value="P-loop_NTPase"/>
</dbReference>
<dbReference type="AlphaFoldDB" id="A0A1W2GBZ2"/>
<dbReference type="EMBL" id="FWYF01000002">
    <property type="protein sequence ID" value="SMD34121.1"/>
    <property type="molecule type" value="Genomic_DNA"/>
</dbReference>
<keyword evidence="1" id="KW-0547">Nucleotide-binding</keyword>
<evidence type="ECO:0000313" key="6">
    <source>
        <dbReference type="EMBL" id="SMD34121.1"/>
    </source>
</evidence>